<feature type="transmembrane region" description="Helical" evidence="11">
    <location>
        <begin position="21"/>
        <end position="46"/>
    </location>
</feature>
<dbReference type="Proteomes" id="UP000051491">
    <property type="component" value="Unassembled WGS sequence"/>
</dbReference>
<evidence type="ECO:0000256" key="11">
    <source>
        <dbReference type="SAM" id="Phobius"/>
    </source>
</evidence>
<keyword evidence="4 10" id="KW-1003">Cell membrane</keyword>
<dbReference type="GO" id="GO:0051301">
    <property type="term" value="P:cell division"/>
    <property type="evidence" value="ECO:0007669"/>
    <property type="project" value="UniProtKB-KW"/>
</dbReference>
<evidence type="ECO:0000256" key="9">
    <source>
        <dbReference type="ARBA" id="ARBA00023306"/>
    </source>
</evidence>
<dbReference type="InterPro" id="IPR004513">
    <property type="entry name" value="FtsX"/>
</dbReference>
<sequence>MSKLTFKRHITESLRNLKRNGWMTTAAIAAVTVTLLLVGVLLSVLLNVNKIANDVQNDVEVRVFIDRKTSSQEQQDLKKKLAKIDGVDSISYSSRKKELNNVVGAYGKEFRLFSGDDNPLYDVYIVKTNEPKDTINVAKTAEKYQHVYQAQYGGASAKKLFNIVSGIRRWGVIISILLLFVAVFLISNTIRLTILSRQNEISIMLLVGATNSYIRWPFILEGAWTGLFGSIIPILIVDFSYGWMYKVISGSLRSTNMALLTPHTFLVEIDLLLAVIGIGIGALGAGLSMGRFLKLKN</sequence>
<gene>
    <name evidence="14" type="ORF">IV43_GL001724</name>
</gene>
<evidence type="ECO:0000256" key="6">
    <source>
        <dbReference type="ARBA" id="ARBA00022692"/>
    </source>
</evidence>
<dbReference type="Pfam" id="PF18075">
    <property type="entry name" value="FtsX_ECD"/>
    <property type="match status" value="1"/>
</dbReference>
<feature type="transmembrane region" description="Helical" evidence="11">
    <location>
        <begin position="224"/>
        <end position="244"/>
    </location>
</feature>
<dbReference type="PANTHER" id="PTHR47755">
    <property type="entry name" value="CELL DIVISION PROTEIN FTSX"/>
    <property type="match status" value="1"/>
</dbReference>
<keyword evidence="6 11" id="KW-0812">Transmembrane</keyword>
<name>A0A0R2K254_9LACO</name>
<dbReference type="InterPro" id="IPR058204">
    <property type="entry name" value="FtsX_firmicutes-type"/>
</dbReference>
<dbReference type="STRING" id="89059.LAC1533_0829"/>
<evidence type="ECO:0000256" key="3">
    <source>
        <dbReference type="ARBA" id="ARBA00021907"/>
    </source>
</evidence>
<dbReference type="PIRSF" id="PIRSF003097">
    <property type="entry name" value="FtsX"/>
    <property type="match status" value="1"/>
</dbReference>
<evidence type="ECO:0000256" key="10">
    <source>
        <dbReference type="PIRNR" id="PIRNR003097"/>
    </source>
</evidence>
<comment type="function">
    <text evidence="10">Part of the ABC transporter FtsEX involved in asymmetric cellular division facilitating the initiation of sporulation.</text>
</comment>
<reference evidence="14 15" key="1">
    <citation type="journal article" date="2015" name="Genome Announc.">
        <title>Expanding the biotechnology potential of lactobacilli through comparative genomics of 213 strains and associated genera.</title>
        <authorList>
            <person name="Sun Z."/>
            <person name="Harris H.M."/>
            <person name="McCann A."/>
            <person name="Guo C."/>
            <person name="Argimon S."/>
            <person name="Zhang W."/>
            <person name="Yang X."/>
            <person name="Jeffery I.B."/>
            <person name="Cooney J.C."/>
            <person name="Kagawa T.F."/>
            <person name="Liu W."/>
            <person name="Song Y."/>
            <person name="Salvetti E."/>
            <person name="Wrobel A."/>
            <person name="Rasinkangas P."/>
            <person name="Parkhill J."/>
            <person name="Rea M.C."/>
            <person name="O'Sullivan O."/>
            <person name="Ritari J."/>
            <person name="Douillard F.P."/>
            <person name="Paul Ross R."/>
            <person name="Yang R."/>
            <person name="Briner A.E."/>
            <person name="Felis G.E."/>
            <person name="de Vos W.M."/>
            <person name="Barrangou R."/>
            <person name="Klaenhammer T.R."/>
            <person name="Caufield P.W."/>
            <person name="Cui Y."/>
            <person name="Zhang H."/>
            <person name="O'Toole P.W."/>
        </authorList>
    </citation>
    <scope>NUCLEOTIDE SEQUENCE [LARGE SCALE GENOMIC DNA]</scope>
    <source>
        <strain evidence="14 15">DSM 15353</strain>
    </source>
</reference>
<feature type="transmembrane region" description="Helical" evidence="11">
    <location>
        <begin position="265"/>
        <end position="287"/>
    </location>
</feature>
<dbReference type="GO" id="GO:0005886">
    <property type="term" value="C:plasma membrane"/>
    <property type="evidence" value="ECO:0007669"/>
    <property type="project" value="UniProtKB-SubCell"/>
</dbReference>
<feature type="domain" description="ABC3 transporter permease C-terminal" evidence="12">
    <location>
        <begin position="173"/>
        <end position="281"/>
    </location>
</feature>
<proteinExistence type="inferred from homology"/>
<dbReference type="PANTHER" id="PTHR47755:SF1">
    <property type="entry name" value="CELL DIVISION PROTEIN FTSX"/>
    <property type="match status" value="1"/>
</dbReference>
<evidence type="ECO:0000259" key="12">
    <source>
        <dbReference type="Pfam" id="PF02687"/>
    </source>
</evidence>
<keyword evidence="7 11" id="KW-1133">Transmembrane helix</keyword>
<keyword evidence="9 10" id="KW-0131">Cell cycle</keyword>
<dbReference type="InterPro" id="IPR040690">
    <property type="entry name" value="FtsX_ECD"/>
</dbReference>
<evidence type="ECO:0000256" key="7">
    <source>
        <dbReference type="ARBA" id="ARBA00022989"/>
    </source>
</evidence>
<evidence type="ECO:0000313" key="14">
    <source>
        <dbReference type="EMBL" id="KRN81910.1"/>
    </source>
</evidence>
<evidence type="ECO:0000313" key="15">
    <source>
        <dbReference type="Proteomes" id="UP000051491"/>
    </source>
</evidence>
<evidence type="ECO:0000256" key="8">
    <source>
        <dbReference type="ARBA" id="ARBA00023136"/>
    </source>
</evidence>
<organism evidence="14 15">
    <name type="scientific">Ligilactobacillus acidipiscis</name>
    <dbReference type="NCBI Taxonomy" id="89059"/>
    <lineage>
        <taxon>Bacteria</taxon>
        <taxon>Bacillati</taxon>
        <taxon>Bacillota</taxon>
        <taxon>Bacilli</taxon>
        <taxon>Lactobacillales</taxon>
        <taxon>Lactobacillaceae</taxon>
        <taxon>Ligilactobacillus</taxon>
    </lineage>
</organism>
<keyword evidence="8 10" id="KW-0472">Membrane</keyword>
<comment type="caution">
    <text evidence="14">The sequence shown here is derived from an EMBL/GenBank/DDBJ whole genome shotgun (WGS) entry which is preliminary data.</text>
</comment>
<evidence type="ECO:0000256" key="2">
    <source>
        <dbReference type="ARBA" id="ARBA00007379"/>
    </source>
</evidence>
<comment type="similarity">
    <text evidence="2 10">Belongs to the ABC-4 integral membrane protein family. FtsX subfamily.</text>
</comment>
<evidence type="ECO:0000256" key="5">
    <source>
        <dbReference type="ARBA" id="ARBA00022618"/>
    </source>
</evidence>
<dbReference type="OrthoDB" id="9812531at2"/>
<evidence type="ECO:0000256" key="4">
    <source>
        <dbReference type="ARBA" id="ARBA00022475"/>
    </source>
</evidence>
<dbReference type="RefSeq" id="WP_010497934.1">
    <property type="nucleotide sequence ID" value="NZ_JQBK01000058.1"/>
</dbReference>
<protein>
    <recommendedName>
        <fullName evidence="3 10">Cell division protein FtsX</fullName>
    </recommendedName>
</protein>
<dbReference type="Pfam" id="PF02687">
    <property type="entry name" value="FtsX"/>
    <property type="match status" value="1"/>
</dbReference>
<accession>A0A0R2K254</accession>
<dbReference type="Gene3D" id="3.30.70.3040">
    <property type="match status" value="1"/>
</dbReference>
<keyword evidence="5 10" id="KW-0132">Cell division</keyword>
<feature type="domain" description="FtsX extracellular" evidence="13">
    <location>
        <begin position="59"/>
        <end position="148"/>
    </location>
</feature>
<comment type="subcellular location">
    <subcellularLocation>
        <location evidence="1">Cell membrane</location>
        <topology evidence="1">Multi-pass membrane protein</topology>
    </subcellularLocation>
</comment>
<dbReference type="PATRIC" id="fig|89059.3.peg.1838"/>
<dbReference type="InterPro" id="IPR003838">
    <property type="entry name" value="ABC3_permease_C"/>
</dbReference>
<feature type="transmembrane region" description="Helical" evidence="11">
    <location>
        <begin position="170"/>
        <end position="189"/>
    </location>
</feature>
<dbReference type="AlphaFoldDB" id="A0A0R2K254"/>
<evidence type="ECO:0000256" key="1">
    <source>
        <dbReference type="ARBA" id="ARBA00004651"/>
    </source>
</evidence>
<dbReference type="NCBIfam" id="NF038347">
    <property type="entry name" value="FtsX_Gpos"/>
    <property type="match status" value="1"/>
</dbReference>
<evidence type="ECO:0000259" key="13">
    <source>
        <dbReference type="Pfam" id="PF18075"/>
    </source>
</evidence>
<dbReference type="EMBL" id="JQBK01000058">
    <property type="protein sequence ID" value="KRN81910.1"/>
    <property type="molecule type" value="Genomic_DNA"/>
</dbReference>